<organism evidence="2 3">
    <name type="scientific">Cinnamomum micranthum f. kanehirae</name>
    <dbReference type="NCBI Taxonomy" id="337451"/>
    <lineage>
        <taxon>Eukaryota</taxon>
        <taxon>Viridiplantae</taxon>
        <taxon>Streptophyta</taxon>
        <taxon>Embryophyta</taxon>
        <taxon>Tracheophyta</taxon>
        <taxon>Spermatophyta</taxon>
        <taxon>Magnoliopsida</taxon>
        <taxon>Magnoliidae</taxon>
        <taxon>Laurales</taxon>
        <taxon>Lauraceae</taxon>
        <taxon>Cinnamomum</taxon>
    </lineage>
</organism>
<comment type="similarity">
    <text evidence="1">Belongs to the FAM136 family.</text>
</comment>
<gene>
    <name evidence="2" type="ORF">CKAN_01267700</name>
</gene>
<protein>
    <submittedName>
        <fullName evidence="2">Protein FAM136A-like protein</fullName>
    </submittedName>
</protein>
<evidence type="ECO:0000256" key="1">
    <source>
        <dbReference type="ARBA" id="ARBA00009952"/>
    </source>
</evidence>
<dbReference type="OrthoDB" id="9975421at2759"/>
<evidence type="ECO:0000313" key="2">
    <source>
        <dbReference type="EMBL" id="RWR83898.1"/>
    </source>
</evidence>
<dbReference type="AlphaFoldDB" id="A0A443NZC8"/>
<name>A0A443NZC8_9MAGN</name>
<dbReference type="EMBL" id="QPKB01000004">
    <property type="protein sequence ID" value="RWR83898.1"/>
    <property type="molecule type" value="Genomic_DNA"/>
</dbReference>
<dbReference type="Pfam" id="PF05811">
    <property type="entry name" value="DUF842"/>
    <property type="match status" value="1"/>
</dbReference>
<dbReference type="InterPro" id="IPR008560">
    <property type="entry name" value="DUF842_euk"/>
</dbReference>
<accession>A0A443NZC8</accession>
<dbReference type="STRING" id="337451.A0A443NZC8"/>
<dbReference type="GO" id="GO:0005737">
    <property type="term" value="C:cytoplasm"/>
    <property type="evidence" value="ECO:0007669"/>
    <property type="project" value="TreeGrafter"/>
</dbReference>
<evidence type="ECO:0000313" key="3">
    <source>
        <dbReference type="Proteomes" id="UP000283530"/>
    </source>
</evidence>
<dbReference type="PANTHER" id="PTHR21096:SF0">
    <property type="entry name" value="PROTEIN FAM136A"/>
    <property type="match status" value="1"/>
</dbReference>
<sequence>MNPITAAEERIVSERMRRKLNEVNIEAQNQLSGIQDHVNFTLQQAYFKCAYDCFDRRRKQEEISNCVEHCSVPVLNANNLVEDEMAKFQERMSRSLMVCQDKFEAAKLQQLKTGAMTDLESCVDQAIQDSIQVLPHIVDRLKASLSLNSFSEQ</sequence>
<proteinExistence type="inferred from homology"/>
<dbReference type="Proteomes" id="UP000283530">
    <property type="component" value="Unassembled WGS sequence"/>
</dbReference>
<keyword evidence="3" id="KW-1185">Reference proteome</keyword>
<reference evidence="2 3" key="1">
    <citation type="journal article" date="2019" name="Nat. Plants">
        <title>Stout camphor tree genome fills gaps in understanding of flowering plant genome evolution.</title>
        <authorList>
            <person name="Chaw S.M."/>
            <person name="Liu Y.C."/>
            <person name="Wu Y.W."/>
            <person name="Wang H.Y."/>
            <person name="Lin C.I."/>
            <person name="Wu C.S."/>
            <person name="Ke H.M."/>
            <person name="Chang L.Y."/>
            <person name="Hsu C.Y."/>
            <person name="Yang H.T."/>
            <person name="Sudianto E."/>
            <person name="Hsu M.H."/>
            <person name="Wu K.P."/>
            <person name="Wang L.N."/>
            <person name="Leebens-Mack J.H."/>
            <person name="Tsai I.J."/>
        </authorList>
    </citation>
    <scope>NUCLEOTIDE SEQUENCE [LARGE SCALE GENOMIC DNA]</scope>
    <source>
        <strain evidence="3">cv. Chaw 1501</strain>
        <tissue evidence="2">Young leaves</tissue>
    </source>
</reference>
<dbReference type="PANTHER" id="PTHR21096">
    <property type="entry name" value="PROTEIN FAM136A"/>
    <property type="match status" value="1"/>
</dbReference>
<comment type="caution">
    <text evidence="2">The sequence shown here is derived from an EMBL/GenBank/DDBJ whole genome shotgun (WGS) entry which is preliminary data.</text>
</comment>